<evidence type="ECO:0000256" key="2">
    <source>
        <dbReference type="ARBA" id="ARBA00012274"/>
    </source>
</evidence>
<sequence>MLNYMPKGVCAKEISFDVVDNKVTSVSFVGGCNGNLQGVSKLLEGLTVEDAISKLEGITCGSRDTSCPDQFAQALKDLVVNK</sequence>
<dbReference type="Proteomes" id="UP000184526">
    <property type="component" value="Unassembled WGS sequence"/>
</dbReference>
<evidence type="ECO:0000313" key="8">
    <source>
        <dbReference type="Proteomes" id="UP000184526"/>
    </source>
</evidence>
<comment type="catalytic activity">
    <reaction evidence="5">
        <text>a 2'-deoxyribonucleoside 5'-diphosphate + [thioredoxin]-disulfide + H2O = a ribonucleoside 5'-diphosphate + [thioredoxin]-dithiol</text>
        <dbReference type="Rhea" id="RHEA:23252"/>
        <dbReference type="Rhea" id="RHEA-COMP:10698"/>
        <dbReference type="Rhea" id="RHEA-COMP:10700"/>
        <dbReference type="ChEBI" id="CHEBI:15377"/>
        <dbReference type="ChEBI" id="CHEBI:29950"/>
        <dbReference type="ChEBI" id="CHEBI:50058"/>
        <dbReference type="ChEBI" id="CHEBI:57930"/>
        <dbReference type="ChEBI" id="CHEBI:73316"/>
        <dbReference type="EC" id="1.17.4.1"/>
    </reaction>
</comment>
<evidence type="ECO:0000256" key="5">
    <source>
        <dbReference type="ARBA" id="ARBA00047754"/>
    </source>
</evidence>
<dbReference type="EMBL" id="FQXP01000005">
    <property type="protein sequence ID" value="SHH78515.1"/>
    <property type="molecule type" value="Genomic_DNA"/>
</dbReference>
<dbReference type="AlphaFoldDB" id="A0A1M5VTC3"/>
<dbReference type="NCBIfam" id="TIGR03905">
    <property type="entry name" value="TIGR03905_4_Cys"/>
    <property type="match status" value="1"/>
</dbReference>
<dbReference type="GO" id="GO:0071897">
    <property type="term" value="P:DNA biosynthetic process"/>
    <property type="evidence" value="ECO:0007669"/>
    <property type="project" value="UniProtKB-KW"/>
</dbReference>
<dbReference type="OrthoDB" id="9801525at2"/>
<keyword evidence="3" id="KW-0237">DNA synthesis</keyword>
<evidence type="ECO:0000256" key="4">
    <source>
        <dbReference type="ARBA" id="ARBA00022741"/>
    </source>
</evidence>
<dbReference type="STRING" id="1121306.SAMN02745196_01354"/>
<dbReference type="InterPro" id="IPR023806">
    <property type="entry name" value="CHP03905"/>
</dbReference>
<dbReference type="InterPro" id="IPR024434">
    <property type="entry name" value="TSCPD_dom"/>
</dbReference>
<evidence type="ECO:0000259" key="6">
    <source>
        <dbReference type="Pfam" id="PF12637"/>
    </source>
</evidence>
<accession>A0A1M5VTC3</accession>
<evidence type="ECO:0000256" key="1">
    <source>
        <dbReference type="ARBA" id="ARBA00007405"/>
    </source>
</evidence>
<dbReference type="RefSeq" id="WP_072831275.1">
    <property type="nucleotide sequence ID" value="NZ_FQXP01000005.1"/>
</dbReference>
<reference evidence="7 8" key="1">
    <citation type="submission" date="2016-11" db="EMBL/GenBank/DDBJ databases">
        <authorList>
            <person name="Jaros S."/>
            <person name="Januszkiewicz K."/>
            <person name="Wedrychowicz H."/>
        </authorList>
    </citation>
    <scope>NUCLEOTIDE SEQUENCE [LARGE SCALE GENOMIC DNA]</scope>
    <source>
        <strain evidence="7 8">DSM 3089</strain>
    </source>
</reference>
<dbReference type="EC" id="1.17.4.1" evidence="2"/>
<dbReference type="GO" id="GO:0000166">
    <property type="term" value="F:nucleotide binding"/>
    <property type="evidence" value="ECO:0007669"/>
    <property type="project" value="UniProtKB-KW"/>
</dbReference>
<dbReference type="GO" id="GO:0004748">
    <property type="term" value="F:ribonucleoside-diphosphate reductase activity, thioredoxin disulfide as acceptor"/>
    <property type="evidence" value="ECO:0007669"/>
    <property type="project" value="UniProtKB-EC"/>
</dbReference>
<proteinExistence type="inferred from homology"/>
<protein>
    <recommendedName>
        <fullName evidence="2">ribonucleoside-diphosphate reductase</fullName>
        <ecNumber evidence="2">1.17.4.1</ecNumber>
    </recommendedName>
</protein>
<feature type="domain" description="TSCPD" evidence="6">
    <location>
        <begin position="4"/>
        <end position="77"/>
    </location>
</feature>
<gene>
    <name evidence="7" type="ORF">SAMN02745196_01354</name>
</gene>
<evidence type="ECO:0000256" key="3">
    <source>
        <dbReference type="ARBA" id="ARBA00022634"/>
    </source>
</evidence>
<keyword evidence="8" id="KW-1185">Reference proteome</keyword>
<name>A0A1M5VTC3_9CLOT</name>
<evidence type="ECO:0000313" key="7">
    <source>
        <dbReference type="EMBL" id="SHH78515.1"/>
    </source>
</evidence>
<organism evidence="7 8">
    <name type="scientific">Clostridium collagenovorans DSM 3089</name>
    <dbReference type="NCBI Taxonomy" id="1121306"/>
    <lineage>
        <taxon>Bacteria</taxon>
        <taxon>Bacillati</taxon>
        <taxon>Bacillota</taxon>
        <taxon>Clostridia</taxon>
        <taxon>Eubacteriales</taxon>
        <taxon>Clostridiaceae</taxon>
        <taxon>Clostridium</taxon>
    </lineage>
</organism>
<keyword evidence="4" id="KW-0547">Nucleotide-binding</keyword>
<comment type="similarity">
    <text evidence="1">Belongs to the ribonucleoside diphosphate reductase class-2 family.</text>
</comment>
<dbReference type="Pfam" id="PF12637">
    <property type="entry name" value="TSCPD"/>
    <property type="match status" value="1"/>
</dbReference>